<keyword evidence="2" id="KW-1185">Reference proteome</keyword>
<dbReference type="EMBL" id="UYJE01009656">
    <property type="protein sequence ID" value="VDI75375.1"/>
    <property type="molecule type" value="Genomic_DNA"/>
</dbReference>
<feature type="non-terminal residue" evidence="1">
    <location>
        <position position="119"/>
    </location>
</feature>
<organism evidence="1 2">
    <name type="scientific">Mytilus galloprovincialis</name>
    <name type="common">Mediterranean mussel</name>
    <dbReference type="NCBI Taxonomy" id="29158"/>
    <lineage>
        <taxon>Eukaryota</taxon>
        <taxon>Metazoa</taxon>
        <taxon>Spiralia</taxon>
        <taxon>Lophotrochozoa</taxon>
        <taxon>Mollusca</taxon>
        <taxon>Bivalvia</taxon>
        <taxon>Autobranchia</taxon>
        <taxon>Pteriomorphia</taxon>
        <taxon>Mytilida</taxon>
        <taxon>Mytiloidea</taxon>
        <taxon>Mytilidae</taxon>
        <taxon>Mytilinae</taxon>
        <taxon>Mytilus</taxon>
    </lineage>
</organism>
<dbReference type="Proteomes" id="UP000596742">
    <property type="component" value="Unassembled WGS sequence"/>
</dbReference>
<comment type="caution">
    <text evidence="1">The sequence shown here is derived from an EMBL/GenBank/DDBJ whole genome shotgun (WGS) entry which is preliminary data.</text>
</comment>
<evidence type="ECO:0008006" key="3">
    <source>
        <dbReference type="Google" id="ProtNLM"/>
    </source>
</evidence>
<evidence type="ECO:0000313" key="1">
    <source>
        <dbReference type="EMBL" id="VDI75375.1"/>
    </source>
</evidence>
<dbReference type="AlphaFoldDB" id="A0A8B6H9M2"/>
<dbReference type="OrthoDB" id="6133516at2759"/>
<protein>
    <recommendedName>
        <fullName evidence="3">Laminin EGF-like domain-containing protein</fullName>
    </recommendedName>
</protein>
<accession>A0A8B6H9M2</accession>
<name>A0A8B6H9M2_MYTGA</name>
<evidence type="ECO:0000313" key="2">
    <source>
        <dbReference type="Proteomes" id="UP000596742"/>
    </source>
</evidence>
<gene>
    <name evidence="1" type="ORF">MGAL_10B034899</name>
</gene>
<reference evidence="1" key="1">
    <citation type="submission" date="2018-11" db="EMBL/GenBank/DDBJ databases">
        <authorList>
            <person name="Alioto T."/>
            <person name="Alioto T."/>
        </authorList>
    </citation>
    <scope>NUCLEOTIDE SEQUENCE</scope>
</reference>
<dbReference type="Gene3D" id="2.170.300.10">
    <property type="entry name" value="Tie2 ligand-binding domain superfamily"/>
    <property type="match status" value="1"/>
</dbReference>
<proteinExistence type="predicted"/>
<sequence length="119" mass="13083">MLPAYMRQRAADFFEDFDSEIQNDCDTAVQNLKQRLCLNELEKCLDGFESLDGSPCRSCPKGYFGKECLHICSCNIDICDHVTGCLNVLPSTEAATTGDHAEGTFFSALEPTTATKSNT</sequence>